<keyword evidence="2" id="KW-1185">Reference proteome</keyword>
<sequence>MVALADDPANLPYVRRRIHPALGVLPGVVVDVWTQIGLAEQERRRAWLIRHRRTPPHLLGVPEELIELAGLRVTEWSLPPDVSSISLVVQQRPRPGGAD</sequence>
<reference evidence="1 2" key="1">
    <citation type="submission" date="2023-02" db="EMBL/GenBank/DDBJ databases">
        <title>Streptomyces sp. SCA4-21 with antifungal activity against Fusarium oxysporum f. sp. cubense, Streptomyces sp. SCA2-17 with antifungal activity against Fusarium oxysporum f. sp. cubense.</title>
        <authorList>
            <person name="Qi D."/>
        </authorList>
    </citation>
    <scope>NUCLEOTIDE SEQUENCE [LARGE SCALE GENOMIC DNA]</scope>
    <source>
        <strain evidence="1 2">SCA4-21</strain>
    </source>
</reference>
<evidence type="ECO:0000313" key="2">
    <source>
        <dbReference type="Proteomes" id="UP001305606"/>
    </source>
</evidence>
<proteinExistence type="predicted"/>
<name>A0ABY9V0F9_9ACTN</name>
<organism evidence="1 2">
    <name type="scientific">Streptomyces luomodiensis</name>
    <dbReference type="NCBI Taxonomy" id="3026192"/>
    <lineage>
        <taxon>Bacteria</taxon>
        <taxon>Bacillati</taxon>
        <taxon>Actinomycetota</taxon>
        <taxon>Actinomycetes</taxon>
        <taxon>Kitasatosporales</taxon>
        <taxon>Streptomycetaceae</taxon>
        <taxon>Streptomyces</taxon>
    </lineage>
</organism>
<evidence type="ECO:0000313" key="1">
    <source>
        <dbReference type="EMBL" id="WNE95574.1"/>
    </source>
</evidence>
<dbReference type="Proteomes" id="UP001305606">
    <property type="component" value="Chromosome"/>
</dbReference>
<gene>
    <name evidence="1" type="ORF">PS467_09625</name>
</gene>
<dbReference type="EMBL" id="CP117522">
    <property type="protein sequence ID" value="WNE95574.1"/>
    <property type="molecule type" value="Genomic_DNA"/>
</dbReference>
<accession>A0ABY9V0F9</accession>
<dbReference type="RefSeq" id="WP_311034913.1">
    <property type="nucleotide sequence ID" value="NZ_CP117522.1"/>
</dbReference>
<protein>
    <submittedName>
        <fullName evidence="1">Uncharacterized protein</fullName>
    </submittedName>
</protein>